<evidence type="ECO:0000313" key="3">
    <source>
        <dbReference type="Proteomes" id="UP000305524"/>
    </source>
</evidence>
<dbReference type="GO" id="GO:0005524">
    <property type="term" value="F:ATP binding"/>
    <property type="evidence" value="ECO:0007669"/>
    <property type="project" value="UniProtKB-KW"/>
</dbReference>
<dbReference type="GO" id="GO:0090374">
    <property type="term" value="P:oligopeptide export from mitochondrion"/>
    <property type="evidence" value="ECO:0007669"/>
    <property type="project" value="TreeGrafter"/>
</dbReference>
<feature type="non-terminal residue" evidence="2">
    <location>
        <position position="1"/>
    </location>
</feature>
<keyword evidence="2" id="KW-0067">ATP-binding</keyword>
<dbReference type="InterPro" id="IPR039421">
    <property type="entry name" value="Type_1_exporter"/>
</dbReference>
<dbReference type="SUPFAM" id="SSF52540">
    <property type="entry name" value="P-loop containing nucleoside triphosphate hydrolases"/>
    <property type="match status" value="1"/>
</dbReference>
<dbReference type="Pfam" id="PF00005">
    <property type="entry name" value="ABC_tran"/>
    <property type="match status" value="1"/>
</dbReference>
<feature type="domain" description="ABC transporter" evidence="1">
    <location>
        <begin position="18"/>
        <end position="73"/>
    </location>
</feature>
<keyword evidence="2" id="KW-0547">Nucleotide-binding</keyword>
<evidence type="ECO:0000313" key="2">
    <source>
        <dbReference type="EMBL" id="TKI83038.1"/>
    </source>
</evidence>
<dbReference type="GO" id="GO:0016887">
    <property type="term" value="F:ATP hydrolysis activity"/>
    <property type="evidence" value="ECO:0007669"/>
    <property type="project" value="InterPro"/>
</dbReference>
<reference evidence="2 3" key="1">
    <citation type="journal article" date="2019" name="Environ. Microbiol.">
        <title>An active ?-lactamase is a part of an orchestrated cell wall stress resistance network of Bacillus subtilis and related rhizosphere species.</title>
        <authorList>
            <person name="Bucher T."/>
            <person name="Keren-Paz A."/>
            <person name="Hausser J."/>
            <person name="Olender T."/>
            <person name="Cytryn E."/>
            <person name="Kolodkin-Gal I."/>
        </authorList>
    </citation>
    <scope>NUCLEOTIDE SEQUENCE [LARGE SCALE GENOMIC DNA]</scope>
    <source>
        <strain evidence="2 3">I186</strain>
    </source>
</reference>
<dbReference type="GO" id="GO:0015421">
    <property type="term" value="F:ABC-type oligopeptide transporter activity"/>
    <property type="evidence" value="ECO:0007669"/>
    <property type="project" value="TreeGrafter"/>
</dbReference>
<dbReference type="InterPro" id="IPR003439">
    <property type="entry name" value="ABC_transporter-like_ATP-bd"/>
</dbReference>
<dbReference type="GO" id="GO:0012505">
    <property type="term" value="C:endomembrane system"/>
    <property type="evidence" value="ECO:0007669"/>
    <property type="project" value="UniProtKB-SubCell"/>
</dbReference>
<dbReference type="PANTHER" id="PTHR43394">
    <property type="entry name" value="ATP-DEPENDENT PERMEASE MDL1, MITOCHONDRIAL"/>
    <property type="match status" value="1"/>
</dbReference>
<sequence length="152" mass="17023">NIHFGNPKAMKDQVIEAAKRAQCHDFIMSLKDGYSSVLTDGGSSLSGGEKQRISIARAILKNAPIIILDEATASLDPENESLIQCALDELTKRKTTLIIAHRLATIQNAHQIVVLENGKIVQKGTHEELIQREGTYRRFIRIRHEAENWVLK</sequence>
<accession>A0A4U3A6I0</accession>
<dbReference type="Proteomes" id="UP000305524">
    <property type="component" value="Unassembled WGS sequence"/>
</dbReference>
<dbReference type="EMBL" id="SZOD01000477">
    <property type="protein sequence ID" value="TKI83038.1"/>
    <property type="molecule type" value="Genomic_DNA"/>
</dbReference>
<dbReference type="Gene3D" id="3.40.50.300">
    <property type="entry name" value="P-loop containing nucleotide triphosphate hydrolases"/>
    <property type="match status" value="1"/>
</dbReference>
<evidence type="ECO:0000259" key="1">
    <source>
        <dbReference type="Pfam" id="PF00005"/>
    </source>
</evidence>
<gene>
    <name evidence="2" type="ORF">FC701_19210</name>
</gene>
<dbReference type="InterPro" id="IPR027417">
    <property type="entry name" value="P-loop_NTPase"/>
</dbReference>
<proteinExistence type="predicted"/>
<dbReference type="RefSeq" id="WP_137058326.1">
    <property type="nucleotide sequence ID" value="NZ_SZOD01000477.1"/>
</dbReference>
<name>A0A4U3A6I0_BACMY</name>
<organism evidence="2 3">
    <name type="scientific">Bacillus mycoides</name>
    <dbReference type="NCBI Taxonomy" id="1405"/>
    <lineage>
        <taxon>Bacteria</taxon>
        <taxon>Bacillati</taxon>
        <taxon>Bacillota</taxon>
        <taxon>Bacilli</taxon>
        <taxon>Bacillales</taxon>
        <taxon>Bacillaceae</taxon>
        <taxon>Bacillus</taxon>
        <taxon>Bacillus cereus group</taxon>
    </lineage>
</organism>
<comment type="caution">
    <text evidence="2">The sequence shown here is derived from an EMBL/GenBank/DDBJ whole genome shotgun (WGS) entry which is preliminary data.</text>
</comment>
<protein>
    <submittedName>
        <fullName evidence="2">ATP-binding cassette domain-containing protein</fullName>
    </submittedName>
</protein>
<dbReference type="AlphaFoldDB" id="A0A4U3A6I0"/>
<dbReference type="PANTHER" id="PTHR43394:SF1">
    <property type="entry name" value="ATP-BINDING CASSETTE SUB-FAMILY B MEMBER 10, MITOCHONDRIAL"/>
    <property type="match status" value="1"/>
</dbReference>